<gene>
    <name evidence="1" type="ORF">RPERSI_LOCUS14994</name>
</gene>
<organism evidence="1 2">
    <name type="scientific">Racocetra persica</name>
    <dbReference type="NCBI Taxonomy" id="160502"/>
    <lineage>
        <taxon>Eukaryota</taxon>
        <taxon>Fungi</taxon>
        <taxon>Fungi incertae sedis</taxon>
        <taxon>Mucoromycota</taxon>
        <taxon>Glomeromycotina</taxon>
        <taxon>Glomeromycetes</taxon>
        <taxon>Diversisporales</taxon>
        <taxon>Gigasporaceae</taxon>
        <taxon>Racocetra</taxon>
    </lineage>
</organism>
<feature type="non-terminal residue" evidence="1">
    <location>
        <position position="1"/>
    </location>
</feature>
<name>A0ACA9QMW8_9GLOM</name>
<comment type="caution">
    <text evidence="1">The sequence shown here is derived from an EMBL/GenBank/DDBJ whole genome shotgun (WGS) entry which is preliminary data.</text>
</comment>
<proteinExistence type="predicted"/>
<evidence type="ECO:0000313" key="2">
    <source>
        <dbReference type="Proteomes" id="UP000789920"/>
    </source>
</evidence>
<reference evidence="1" key="1">
    <citation type="submission" date="2021-06" db="EMBL/GenBank/DDBJ databases">
        <authorList>
            <person name="Kallberg Y."/>
            <person name="Tangrot J."/>
            <person name="Rosling A."/>
        </authorList>
    </citation>
    <scope>NUCLEOTIDE SEQUENCE</scope>
    <source>
        <strain evidence="1">MA461A</strain>
    </source>
</reference>
<keyword evidence="2" id="KW-1185">Reference proteome</keyword>
<protein>
    <submittedName>
        <fullName evidence="1">11592_t:CDS:1</fullName>
    </submittedName>
</protein>
<accession>A0ACA9QMW8</accession>
<evidence type="ECO:0000313" key="1">
    <source>
        <dbReference type="EMBL" id="CAG8758779.1"/>
    </source>
</evidence>
<sequence length="229" mass="24901">PVIIILLCVGALGYIIFVLAENYIVTEPIAPPTQSGLEFMPYALGVAAFLLLTGQLFSRTDKIQFRLVTLIASALTIIGSGLTIIWRENTRYGEYIGYMLIGGIGMGAGFQGTTLCVQGLVEPKDIASVTTLSFFFRSIGGVFGIAMSGAAFNNRLSHELSTLTLPPSFSTQSVYTIQSLPPDTRLLVIHAYVLAFQFTFMLFTIYSALMFVTALFMGNSKPIHEDGEK</sequence>
<dbReference type="EMBL" id="CAJVQC010035364">
    <property type="protein sequence ID" value="CAG8758779.1"/>
    <property type="molecule type" value="Genomic_DNA"/>
</dbReference>
<dbReference type="Proteomes" id="UP000789920">
    <property type="component" value="Unassembled WGS sequence"/>
</dbReference>